<accession>A0A8J8P1F5</accession>
<dbReference type="SUPFAM" id="SSF56399">
    <property type="entry name" value="ADP-ribosylation"/>
    <property type="match status" value="1"/>
</dbReference>
<dbReference type="EMBL" id="RRYP01002143">
    <property type="protein sequence ID" value="TNV85108.1"/>
    <property type="molecule type" value="Genomic_DNA"/>
</dbReference>
<dbReference type="Gene3D" id="3.90.176.10">
    <property type="entry name" value="Toxin ADP-ribosyltransferase, Chain A, domain 1"/>
    <property type="match status" value="1"/>
</dbReference>
<dbReference type="OrthoDB" id="307044at2759"/>
<evidence type="ECO:0000313" key="2">
    <source>
        <dbReference type="Proteomes" id="UP000785679"/>
    </source>
</evidence>
<protein>
    <submittedName>
        <fullName evidence="1">Uncharacterized protein</fullName>
    </submittedName>
</protein>
<dbReference type="AlphaFoldDB" id="A0A8J8P1F5"/>
<gene>
    <name evidence="1" type="ORF">FGO68_gene14644</name>
</gene>
<dbReference type="Proteomes" id="UP000785679">
    <property type="component" value="Unassembled WGS sequence"/>
</dbReference>
<proteinExistence type="predicted"/>
<organism evidence="1 2">
    <name type="scientific">Halteria grandinella</name>
    <dbReference type="NCBI Taxonomy" id="5974"/>
    <lineage>
        <taxon>Eukaryota</taxon>
        <taxon>Sar</taxon>
        <taxon>Alveolata</taxon>
        <taxon>Ciliophora</taxon>
        <taxon>Intramacronucleata</taxon>
        <taxon>Spirotrichea</taxon>
        <taxon>Stichotrichia</taxon>
        <taxon>Sporadotrichida</taxon>
        <taxon>Halteriidae</taxon>
        <taxon>Halteria</taxon>
    </lineage>
</organism>
<name>A0A8J8P1F5_HALGN</name>
<comment type="caution">
    <text evidence="1">The sequence shown here is derived from an EMBL/GenBank/DDBJ whole genome shotgun (WGS) entry which is preliminary data.</text>
</comment>
<reference evidence="1" key="1">
    <citation type="submission" date="2019-06" db="EMBL/GenBank/DDBJ databases">
        <authorList>
            <person name="Zheng W."/>
        </authorList>
    </citation>
    <scope>NUCLEOTIDE SEQUENCE</scope>
    <source>
        <strain evidence="1">QDHG01</strain>
    </source>
</reference>
<keyword evidence="2" id="KW-1185">Reference proteome</keyword>
<sequence length="1015" mass="118093">MPLPEVKPDSKEVPFHNPWIISPSIEQDITLRRMPRAQVDMVDRDGTTEIIFRHMIVKNTSMEPEDTSIQVTPRMTIRELKRYALAKYECPFLINVDVDNDNTIEDILLQTKSSIVPLQLDFSLYCFFVYLKTTQANLKKKPNPLQMKLRLPNIRRTTLVSDLRKQIMESLFDEVEIPSKDDYHSQGMILVKEETKQPQNLSEMIAKYNKLAKEFTFETKAEYEIKLFTEEGIEIMDFGDEELNINLDGKLQKEQKQQAKKDFNNTLAERKVEVFRTPQAQLISKALYQQLIGRRQMRLFYTRRIVFFTGQGGGKGRVYVFTDDINGEIESNPKRKRQIKPIEMVFNILQKTLHIEHRLSQDLQTAFKEIQDEWNQQMLQDDATSTFSTDIDSIEDQNYYFAQLRGADGEEKRLTEYIKFELSTAISDYEKHIFSIPFEGPTTIEFIKSQFITKWTGIPEQYIQLENKQQVFPNKHRFNECPQNKITIRGIGARRIRLFCDQVLWVPNELIATVTDLKQLLISEHGLKADRILILRTDKGIQHLMKDEEAINGSKVVRDGCVIDVTYSHRARDGKHEYHVSDIQTNLAIMMGIQAYHNQFNLDQIEVKTELLKELEKIGGKENNFTQVESLINREITPSMRRLASLDAFKSLVKVYSHNSCYSGINQAIVKGNQLDAFNYLGLVVSELNKHQRLIEEKSYKNYKLPVYRGINKNNLNLNDHKEGSLGFWPSFTSTSRDYMVAKMFAANKTLQGDTMIIFKIYITSCNLSLDKVPSNVMLDEEWSYFGGENEVLLMPFFCFQVVKTEIISQEETHITLVEVPNLNLLKIRQIQQNRFIWADTMAQIDPQACREMIARYTNDYLLVSTSDEFLALLNRSVKCVAMITGDMALELLPNVHHQANLHSVVVFCQSVDYVRGECSHLHKVKLVTKHFQEAIEQCLKLMTQAAKEVRSEEKPAVQVNPMDDRDQLRKLMEEFGLSEKQAKKQIKAMQKLERKRQRELAGEEEERERKCMIF</sequence>
<evidence type="ECO:0000313" key="1">
    <source>
        <dbReference type="EMBL" id="TNV85108.1"/>
    </source>
</evidence>